<dbReference type="STRING" id="1577792.QX51_07035"/>
<name>A0A0B3WSN7_9FIRM</name>
<evidence type="ECO:0000313" key="4">
    <source>
        <dbReference type="Proteomes" id="UP000031189"/>
    </source>
</evidence>
<gene>
    <name evidence="3" type="ORF">QX51_07035</name>
</gene>
<dbReference type="OrthoDB" id="9805025at2"/>
<keyword evidence="1" id="KW-1133">Transmembrane helix</keyword>
<feature type="transmembrane region" description="Helical" evidence="1">
    <location>
        <begin position="161"/>
        <end position="185"/>
    </location>
</feature>
<dbReference type="PANTHER" id="PTHR36834:SF1">
    <property type="entry name" value="INTEGRAL MEMBRANE PROTEIN"/>
    <property type="match status" value="1"/>
</dbReference>
<reference evidence="3 4" key="1">
    <citation type="submission" date="2014-12" db="EMBL/GenBank/DDBJ databases">
        <title>Draft genome sequence of Terrisporobacter sp. 08-306576, isolated from the blood culture of a bacteremia patient.</title>
        <authorList>
            <person name="Lund L.C."/>
            <person name="Sydenham T.V."/>
            <person name="Hogh S.V."/>
            <person name="Skov M.N."/>
            <person name="Kemp M."/>
            <person name="Justesen U.S."/>
        </authorList>
    </citation>
    <scope>NUCLEOTIDE SEQUENCE [LARGE SCALE GENOMIC DNA]</scope>
    <source>
        <strain evidence="3 4">08-306576</strain>
    </source>
</reference>
<organism evidence="3 4">
    <name type="scientific">Terrisporobacter othiniensis</name>
    <dbReference type="NCBI Taxonomy" id="1577792"/>
    <lineage>
        <taxon>Bacteria</taxon>
        <taxon>Bacillati</taxon>
        <taxon>Bacillota</taxon>
        <taxon>Clostridia</taxon>
        <taxon>Peptostreptococcales</taxon>
        <taxon>Peptostreptococcaceae</taxon>
        <taxon>Terrisporobacter</taxon>
    </lineage>
</organism>
<dbReference type="PANTHER" id="PTHR36834">
    <property type="entry name" value="MEMBRANE PROTEIN-RELATED"/>
    <property type="match status" value="1"/>
</dbReference>
<keyword evidence="1" id="KW-0472">Membrane</keyword>
<comment type="caution">
    <text evidence="3">The sequence shown here is derived from an EMBL/GenBank/DDBJ whole genome shotgun (WGS) entry which is preliminary data.</text>
</comment>
<evidence type="ECO:0000259" key="2">
    <source>
        <dbReference type="Pfam" id="PF04892"/>
    </source>
</evidence>
<sequence>MIENNFIIVSLISIFIWIIFRISIIMKNKKVNICREIVLLLFYIYFLWLLLLTIFKGGFITLRNPFKEYMYNEYGLIGIINIVPIKETIVTFMHSEAGAMNSMRNVIGNIIAFVPLGFFISLLFEKFNNYKKVLKVGFLSSLAIEITQLFVGYNVCDIDDIIYNTLGVLVGFICFKTFEMITSKINLKEKIDKIRDFETNNIFKKVIKGILIVSVVILISYMYAFYDQTMPSNLNDKDMAKEAFNCNIDDILQIKEFNENKFYLIRNEFGVEVKQINKFVMDRYVDSRMGYSYIENNKYGYREEWIYENVNSANEDNKMSPIIYGKNKNADKILINIKGEKFEQKINKNDYFMVIYPEMISFNEIELNQIYSDESNENIMSIKFLDDNGKEISTINNLDEIEG</sequence>
<feature type="transmembrane region" description="Helical" evidence="1">
    <location>
        <begin position="37"/>
        <end position="62"/>
    </location>
</feature>
<feature type="transmembrane region" description="Helical" evidence="1">
    <location>
        <begin position="106"/>
        <end position="124"/>
    </location>
</feature>
<evidence type="ECO:0000313" key="3">
    <source>
        <dbReference type="EMBL" id="KHS57580.1"/>
    </source>
</evidence>
<evidence type="ECO:0000256" key="1">
    <source>
        <dbReference type="SAM" id="Phobius"/>
    </source>
</evidence>
<feature type="transmembrane region" description="Helical" evidence="1">
    <location>
        <begin position="206"/>
        <end position="226"/>
    </location>
</feature>
<accession>A0A0B3WSN7</accession>
<feature type="domain" description="VanZ-like" evidence="2">
    <location>
        <begin position="44"/>
        <end position="178"/>
    </location>
</feature>
<keyword evidence="4" id="KW-1185">Reference proteome</keyword>
<proteinExistence type="predicted"/>
<dbReference type="InterPro" id="IPR053150">
    <property type="entry name" value="Teicoplanin_resist-assoc"/>
</dbReference>
<dbReference type="Proteomes" id="UP000031189">
    <property type="component" value="Unassembled WGS sequence"/>
</dbReference>
<dbReference type="Pfam" id="PF04892">
    <property type="entry name" value="VanZ"/>
    <property type="match status" value="1"/>
</dbReference>
<dbReference type="InterPro" id="IPR006976">
    <property type="entry name" value="VanZ-like"/>
</dbReference>
<dbReference type="RefSeq" id="WP_039679199.1">
    <property type="nucleotide sequence ID" value="NZ_JAWGXO010000023.1"/>
</dbReference>
<feature type="transmembrane region" description="Helical" evidence="1">
    <location>
        <begin position="6"/>
        <end position="25"/>
    </location>
</feature>
<protein>
    <recommendedName>
        <fullName evidence="2">VanZ-like domain-containing protein</fullName>
    </recommendedName>
</protein>
<dbReference type="EMBL" id="JWHR01000068">
    <property type="protein sequence ID" value="KHS57580.1"/>
    <property type="molecule type" value="Genomic_DNA"/>
</dbReference>
<dbReference type="AlphaFoldDB" id="A0A0B3WSN7"/>
<keyword evidence="1" id="KW-0812">Transmembrane</keyword>